<dbReference type="SUPFAM" id="SSF47413">
    <property type="entry name" value="lambda repressor-like DNA-binding domains"/>
    <property type="match status" value="1"/>
</dbReference>
<evidence type="ECO:0000313" key="3">
    <source>
        <dbReference type="Proteomes" id="UP000824263"/>
    </source>
</evidence>
<dbReference type="EMBL" id="DXGF01000037">
    <property type="protein sequence ID" value="HIW83108.1"/>
    <property type="molecule type" value="Genomic_DNA"/>
</dbReference>
<accession>A0A9D1R9R5</accession>
<dbReference type="Pfam" id="PF13560">
    <property type="entry name" value="HTH_31"/>
    <property type="match status" value="1"/>
</dbReference>
<reference evidence="2" key="2">
    <citation type="submission" date="2021-04" db="EMBL/GenBank/DDBJ databases">
        <authorList>
            <person name="Gilroy R."/>
        </authorList>
    </citation>
    <scope>NUCLEOTIDE SEQUENCE</scope>
    <source>
        <strain evidence="2">ChiSxjej1B13-11762</strain>
    </source>
</reference>
<dbReference type="AlphaFoldDB" id="A0A9D1R9R5"/>
<dbReference type="PROSITE" id="PS50943">
    <property type="entry name" value="HTH_CROC1"/>
    <property type="match status" value="1"/>
</dbReference>
<protein>
    <submittedName>
        <fullName evidence="2">Helix-turn-helix domain-containing protein</fullName>
    </submittedName>
</protein>
<feature type="domain" description="HTH cro/C1-type" evidence="1">
    <location>
        <begin position="23"/>
        <end position="78"/>
    </location>
</feature>
<sequence>MAKRTAVLMPQTLDILETMGAQIKRARLRRKISADLVAERAGVSRATLWSVEKGSPSVSIGMYAAVLHALHGMDKDLLLIAKDDELGRKLEELDIHERQRAPKMKGARK</sequence>
<gene>
    <name evidence="2" type="ORF">H9873_02135</name>
</gene>
<comment type="caution">
    <text evidence="2">The sequence shown here is derived from an EMBL/GenBank/DDBJ whole genome shotgun (WGS) entry which is preliminary data.</text>
</comment>
<dbReference type="CDD" id="cd00093">
    <property type="entry name" value="HTH_XRE"/>
    <property type="match status" value="1"/>
</dbReference>
<dbReference type="GO" id="GO:0003677">
    <property type="term" value="F:DNA binding"/>
    <property type="evidence" value="ECO:0007669"/>
    <property type="project" value="InterPro"/>
</dbReference>
<reference evidence="2" key="1">
    <citation type="journal article" date="2021" name="PeerJ">
        <title>Extensive microbial diversity within the chicken gut microbiome revealed by metagenomics and culture.</title>
        <authorList>
            <person name="Gilroy R."/>
            <person name="Ravi A."/>
            <person name="Getino M."/>
            <person name="Pursley I."/>
            <person name="Horton D.L."/>
            <person name="Alikhan N.F."/>
            <person name="Baker D."/>
            <person name="Gharbi K."/>
            <person name="Hall N."/>
            <person name="Watson M."/>
            <person name="Adriaenssens E.M."/>
            <person name="Foster-Nyarko E."/>
            <person name="Jarju S."/>
            <person name="Secka A."/>
            <person name="Antonio M."/>
            <person name="Oren A."/>
            <person name="Chaudhuri R.R."/>
            <person name="La Ragione R."/>
            <person name="Hildebrand F."/>
            <person name="Pallen M.J."/>
        </authorList>
    </citation>
    <scope>NUCLEOTIDE SEQUENCE</scope>
    <source>
        <strain evidence="2">ChiSxjej1B13-11762</strain>
    </source>
</reference>
<organism evidence="2 3">
    <name type="scientific">Candidatus Dorea gallistercoris</name>
    <dbReference type="NCBI Taxonomy" id="2838542"/>
    <lineage>
        <taxon>Bacteria</taxon>
        <taxon>Bacillati</taxon>
        <taxon>Bacillota</taxon>
        <taxon>Clostridia</taxon>
        <taxon>Lachnospirales</taxon>
        <taxon>Lachnospiraceae</taxon>
        <taxon>Dorea</taxon>
    </lineage>
</organism>
<proteinExistence type="predicted"/>
<evidence type="ECO:0000259" key="1">
    <source>
        <dbReference type="PROSITE" id="PS50943"/>
    </source>
</evidence>
<name>A0A9D1R9R5_9FIRM</name>
<dbReference type="InterPro" id="IPR001387">
    <property type="entry name" value="Cro/C1-type_HTH"/>
</dbReference>
<evidence type="ECO:0000313" key="2">
    <source>
        <dbReference type="EMBL" id="HIW83108.1"/>
    </source>
</evidence>
<dbReference type="Gene3D" id="1.10.260.40">
    <property type="entry name" value="lambda repressor-like DNA-binding domains"/>
    <property type="match status" value="1"/>
</dbReference>
<dbReference type="Proteomes" id="UP000824263">
    <property type="component" value="Unassembled WGS sequence"/>
</dbReference>
<dbReference type="InterPro" id="IPR010982">
    <property type="entry name" value="Lambda_DNA-bd_dom_sf"/>
</dbReference>